<evidence type="ECO:0000256" key="1">
    <source>
        <dbReference type="SAM" id="Coils"/>
    </source>
</evidence>
<dbReference type="OMA" id="LINGHES"/>
<reference evidence="2 3" key="1">
    <citation type="journal article" date="2007" name="Science">
        <title>Sea anemone genome reveals ancestral eumetazoan gene repertoire and genomic organization.</title>
        <authorList>
            <person name="Putnam N.H."/>
            <person name="Srivastava M."/>
            <person name="Hellsten U."/>
            <person name="Dirks B."/>
            <person name="Chapman J."/>
            <person name="Salamov A."/>
            <person name="Terry A."/>
            <person name="Shapiro H."/>
            <person name="Lindquist E."/>
            <person name="Kapitonov V.V."/>
            <person name="Jurka J."/>
            <person name="Genikhovich G."/>
            <person name="Grigoriev I.V."/>
            <person name="Lucas S.M."/>
            <person name="Steele R.E."/>
            <person name="Finnerty J.R."/>
            <person name="Technau U."/>
            <person name="Martindale M.Q."/>
            <person name="Rokhsar D.S."/>
        </authorList>
    </citation>
    <scope>NUCLEOTIDE SEQUENCE [LARGE SCALE GENOMIC DNA]</scope>
    <source>
        <strain evidence="3">CH2 X CH6</strain>
    </source>
</reference>
<dbReference type="AlphaFoldDB" id="A7SBS7"/>
<dbReference type="InParanoid" id="A7SBS7"/>
<evidence type="ECO:0008006" key="4">
    <source>
        <dbReference type="Google" id="ProtNLM"/>
    </source>
</evidence>
<name>A7SBS7_NEMVE</name>
<keyword evidence="1" id="KW-0175">Coiled coil</keyword>
<dbReference type="PhylomeDB" id="A7SBS7"/>
<dbReference type="EMBL" id="DS469618">
    <property type="protein sequence ID" value="EDO38844.1"/>
    <property type="molecule type" value="Genomic_DNA"/>
</dbReference>
<keyword evidence="3" id="KW-1185">Reference proteome</keyword>
<dbReference type="InterPro" id="IPR025271">
    <property type="entry name" value="CCDC28"/>
</dbReference>
<dbReference type="eggNOG" id="ENOG502RYUK">
    <property type="taxonomic scope" value="Eukaryota"/>
</dbReference>
<dbReference type="PANTHER" id="PTHR13400:SF4">
    <property type="entry name" value="COILED-COIL DOMAIN-CONTAINING PROTEIN 28A-LIKE PROTEIN"/>
    <property type="match status" value="1"/>
</dbReference>
<dbReference type="STRING" id="45351.A7SBS7"/>
<dbReference type="Proteomes" id="UP000001593">
    <property type="component" value="Unassembled WGS sequence"/>
</dbReference>
<dbReference type="KEGG" id="nve:5510433"/>
<dbReference type="FunCoup" id="A7SBS7">
    <property type="interactions" value="20"/>
</dbReference>
<feature type="non-terminal residue" evidence="2">
    <location>
        <position position="1"/>
    </location>
</feature>
<dbReference type="PANTHER" id="PTHR13400">
    <property type="entry name" value="CHEMOKINE C-C MOTIF RECEPTOR 1"/>
    <property type="match status" value="1"/>
</dbReference>
<dbReference type="Pfam" id="PF13270">
    <property type="entry name" value="CCDC28"/>
    <property type="match status" value="1"/>
</dbReference>
<evidence type="ECO:0000313" key="2">
    <source>
        <dbReference type="EMBL" id="EDO38844.1"/>
    </source>
</evidence>
<sequence length="100" mass="11651">EHSFLTDRTDVKQMERGLLELMDDFNHGRLHAFGRDFTLEKMDKVRELQERVAQQHFELDNAETEADEDEVSSARNLEKLMKNLEGLSSTIQSLHQAHPD</sequence>
<gene>
    <name evidence="2" type="ORF">NEMVEDRAFT_v1g112493</name>
</gene>
<feature type="coiled-coil region" evidence="1">
    <location>
        <begin position="45"/>
        <end position="97"/>
    </location>
</feature>
<organism evidence="2 3">
    <name type="scientific">Nematostella vectensis</name>
    <name type="common">Starlet sea anemone</name>
    <dbReference type="NCBI Taxonomy" id="45351"/>
    <lineage>
        <taxon>Eukaryota</taxon>
        <taxon>Metazoa</taxon>
        <taxon>Cnidaria</taxon>
        <taxon>Anthozoa</taxon>
        <taxon>Hexacorallia</taxon>
        <taxon>Actiniaria</taxon>
        <taxon>Edwardsiidae</taxon>
        <taxon>Nematostella</taxon>
    </lineage>
</organism>
<accession>A7SBS7</accession>
<protein>
    <recommendedName>
        <fullName evidence="4">Coiled-coil domain-containing protein 28B</fullName>
    </recommendedName>
</protein>
<evidence type="ECO:0000313" key="3">
    <source>
        <dbReference type="Proteomes" id="UP000001593"/>
    </source>
</evidence>
<dbReference type="HOGENOM" id="CLU_089059_2_0_1"/>
<proteinExistence type="predicted"/>